<name>A0A8X6LF34_TRICU</name>
<comment type="caution">
    <text evidence="2">The sequence shown here is derived from an EMBL/GenBank/DDBJ whole genome shotgun (WGS) entry which is preliminary data.</text>
</comment>
<evidence type="ECO:0000313" key="2">
    <source>
        <dbReference type="EMBL" id="GFR06082.1"/>
    </source>
</evidence>
<protein>
    <submittedName>
        <fullName evidence="2">Uncharacterized protein</fullName>
    </submittedName>
</protein>
<organism evidence="2 3">
    <name type="scientific">Trichonephila clavata</name>
    <name type="common">Joro spider</name>
    <name type="synonym">Nephila clavata</name>
    <dbReference type="NCBI Taxonomy" id="2740835"/>
    <lineage>
        <taxon>Eukaryota</taxon>
        <taxon>Metazoa</taxon>
        <taxon>Ecdysozoa</taxon>
        <taxon>Arthropoda</taxon>
        <taxon>Chelicerata</taxon>
        <taxon>Arachnida</taxon>
        <taxon>Araneae</taxon>
        <taxon>Araneomorphae</taxon>
        <taxon>Entelegynae</taxon>
        <taxon>Araneoidea</taxon>
        <taxon>Nephilidae</taxon>
        <taxon>Trichonephila</taxon>
    </lineage>
</organism>
<feature type="region of interest" description="Disordered" evidence="1">
    <location>
        <begin position="93"/>
        <end position="176"/>
    </location>
</feature>
<accession>A0A8X6LF34</accession>
<dbReference type="OrthoDB" id="10418810at2759"/>
<dbReference type="Proteomes" id="UP000887116">
    <property type="component" value="Unassembled WGS sequence"/>
</dbReference>
<dbReference type="EMBL" id="BMAO01035804">
    <property type="protein sequence ID" value="GFR06082.1"/>
    <property type="molecule type" value="Genomic_DNA"/>
</dbReference>
<proteinExistence type="predicted"/>
<dbReference type="AlphaFoldDB" id="A0A8X6LF34"/>
<feature type="compositionally biased region" description="Basic and acidic residues" evidence="1">
    <location>
        <begin position="167"/>
        <end position="176"/>
    </location>
</feature>
<gene>
    <name evidence="2" type="ORF">TNCT_32051</name>
</gene>
<sequence length="310" mass="34810">MSCKQIVYSTGLDDESLKQNVNSKLVKILDKKTHEFSSKTKMDEQKSAKVFQEKEPETILRELLISSLESLDLDITNSIRMALKDIYITKMPGMDSDHDSITSAERSPSTSPKKTGSATVRSPSTSPKKTGSATERSPSTSPKKTGSATERSPSTSPKKTGSATEPSLEKTDTLTEKTNLKDDTECCICAYFDSVEYIYGMQLELLDIRRDLKTLTKMLLEECNKLNSCDFEEIKSANSLYENIVNQNKQIADAFEKGEYLLDHRDAIGALRLSSQIMHGRYLLLENDKFLEAFKLAQIIMTQWLLARES</sequence>
<evidence type="ECO:0000313" key="3">
    <source>
        <dbReference type="Proteomes" id="UP000887116"/>
    </source>
</evidence>
<feature type="compositionally biased region" description="Polar residues" evidence="1">
    <location>
        <begin position="101"/>
        <end position="165"/>
    </location>
</feature>
<evidence type="ECO:0000256" key="1">
    <source>
        <dbReference type="SAM" id="MobiDB-lite"/>
    </source>
</evidence>
<keyword evidence="3" id="KW-1185">Reference proteome</keyword>
<reference evidence="2" key="1">
    <citation type="submission" date="2020-07" db="EMBL/GenBank/DDBJ databases">
        <title>Multicomponent nature underlies the extraordinary mechanical properties of spider dragline silk.</title>
        <authorList>
            <person name="Kono N."/>
            <person name="Nakamura H."/>
            <person name="Mori M."/>
            <person name="Yoshida Y."/>
            <person name="Ohtoshi R."/>
            <person name="Malay A.D."/>
            <person name="Moran D.A.P."/>
            <person name="Tomita M."/>
            <person name="Numata K."/>
            <person name="Arakawa K."/>
        </authorList>
    </citation>
    <scope>NUCLEOTIDE SEQUENCE</scope>
</reference>